<protein>
    <recommendedName>
        <fullName evidence="4 5">Cell division protein FtsZ</fullName>
    </recommendedName>
</protein>
<keyword evidence="4 8" id="KW-0132">Cell division</keyword>
<keyword evidence="3 4" id="KW-0342">GTP-binding</keyword>
<keyword evidence="2 4" id="KW-0547">Nucleotide-binding</keyword>
<gene>
    <name evidence="4 8" type="primary">ftsZ</name>
    <name evidence="8" type="ORF">SMC7_04180</name>
</gene>
<dbReference type="GO" id="GO:0003924">
    <property type="term" value="F:GTPase activity"/>
    <property type="evidence" value="ECO:0007669"/>
    <property type="project" value="UniProtKB-UniRule"/>
</dbReference>
<dbReference type="Proteomes" id="UP000266328">
    <property type="component" value="Unassembled WGS sequence"/>
</dbReference>
<dbReference type="PANTHER" id="PTHR30314:SF3">
    <property type="entry name" value="MITOCHONDRIAL DIVISION PROTEIN FSZA"/>
    <property type="match status" value="1"/>
</dbReference>
<comment type="function">
    <text evidence="4">Essential cell division protein that forms a contractile ring structure (Z ring) at the future cell division site. The regulation of the ring assembly controls the timing and the location of cell division. One of the functions of the FtsZ ring is to recruit other cell division proteins to the septum to produce a new cell wall between the dividing cells. Binds GTP and shows GTPase activity.</text>
</comment>
<dbReference type="SUPFAM" id="SSF55307">
    <property type="entry name" value="Tubulin C-terminal domain-like"/>
    <property type="match status" value="1"/>
</dbReference>
<dbReference type="InterPro" id="IPR024757">
    <property type="entry name" value="FtsZ_C"/>
</dbReference>
<dbReference type="InterPro" id="IPR008280">
    <property type="entry name" value="Tub_FtsZ_C"/>
</dbReference>
<feature type="binding site" evidence="4">
    <location>
        <position position="188"/>
    </location>
    <ligand>
        <name>GTP</name>
        <dbReference type="ChEBI" id="CHEBI:37565"/>
    </ligand>
</feature>
<comment type="similarity">
    <text evidence="1 4">Belongs to the FtsZ family.</text>
</comment>
<dbReference type="PRINTS" id="PR00423">
    <property type="entry name" value="CELLDVISFTSZ"/>
</dbReference>
<dbReference type="Pfam" id="PF12327">
    <property type="entry name" value="FtsZ_C"/>
    <property type="match status" value="1"/>
</dbReference>
<dbReference type="Gene3D" id="3.30.1330.20">
    <property type="entry name" value="Tubulin/FtsZ, C-terminal domain"/>
    <property type="match status" value="1"/>
</dbReference>
<evidence type="ECO:0000256" key="3">
    <source>
        <dbReference type="ARBA" id="ARBA00023134"/>
    </source>
</evidence>
<dbReference type="InterPro" id="IPR003008">
    <property type="entry name" value="Tubulin_FtsZ_GTPase"/>
</dbReference>
<dbReference type="InterPro" id="IPR036525">
    <property type="entry name" value="Tubulin/FtsZ_GTPase_sf"/>
</dbReference>
<feature type="binding site" evidence="4">
    <location>
        <begin position="22"/>
        <end position="26"/>
    </location>
    <ligand>
        <name>GTP</name>
        <dbReference type="ChEBI" id="CHEBI:37565"/>
    </ligand>
</feature>
<dbReference type="OrthoDB" id="9813375at2"/>
<evidence type="ECO:0000256" key="1">
    <source>
        <dbReference type="ARBA" id="ARBA00009690"/>
    </source>
</evidence>
<sequence length="369" mass="39160">MDDRLDPWGSSNVSIRVIGVGGGGGNAINRMVGDFPSGVDFVSVNTDTQVLRYSRAESKIQIGAKVARGMGAGADPEVGRKAAEESREMLKEAITGSSLLFITAGMGGGTGTGGSPVLAKVARELGILTIAIVTKPFNFEGPQRSKVALDGIKELRDSVDGLVVIPNQRLFKLEEGKITINNAFRKADEVLKKAVQGITELIRTPGIINLDFADLKNVLASTSPGELPSGGDGSIWIGMGTGKGDERAAKAIRAATNYELLEYSMQGATGLIYNVIGHEISMEEMDIISTAIQSSASKDAKIIFGLADPFDEVLGESGEANDEIRITVVASGMQPQKAEVEQEKKILKEFKVEEVELPAILRKGPPRGF</sequence>
<dbReference type="SMART" id="SM00865">
    <property type="entry name" value="Tubulin_C"/>
    <property type="match status" value="1"/>
</dbReference>
<dbReference type="GO" id="GO:0005737">
    <property type="term" value="C:cytoplasm"/>
    <property type="evidence" value="ECO:0007669"/>
    <property type="project" value="UniProtKB-SubCell"/>
</dbReference>
<dbReference type="InterPro" id="IPR045061">
    <property type="entry name" value="FtsZ/CetZ"/>
</dbReference>
<dbReference type="RefSeq" id="WP_119089095.1">
    <property type="nucleotide sequence ID" value="NZ_QXIS01000024.1"/>
</dbReference>
<dbReference type="PROSITE" id="PS01134">
    <property type="entry name" value="FTSZ_1"/>
    <property type="match status" value="1"/>
</dbReference>
<keyword evidence="9" id="KW-1185">Reference proteome</keyword>
<dbReference type="GO" id="GO:0043093">
    <property type="term" value="P:FtsZ-dependent cytokinesis"/>
    <property type="evidence" value="ECO:0007669"/>
    <property type="project" value="UniProtKB-UniRule"/>
</dbReference>
<dbReference type="NCBIfam" id="TIGR00065">
    <property type="entry name" value="ftsZ"/>
    <property type="match status" value="1"/>
</dbReference>
<organism evidence="8 9">
    <name type="scientific">Candidatus Cryosericum terrychapinii</name>
    <dbReference type="NCBI Taxonomy" id="2290919"/>
    <lineage>
        <taxon>Bacteria</taxon>
        <taxon>Pseudomonadati</taxon>
        <taxon>Caldisericota/Cryosericota group</taxon>
        <taxon>Candidatus Cryosericota</taxon>
        <taxon>Candidatus Cryosericia</taxon>
        <taxon>Candidatus Cryosericales</taxon>
        <taxon>Candidatus Cryosericaceae</taxon>
        <taxon>Candidatus Cryosericum</taxon>
    </lineage>
</organism>
<comment type="subcellular location">
    <subcellularLocation>
        <location evidence="4">Cytoplasm</location>
    </subcellularLocation>
    <text evidence="4">Assembles at midcell at the inner surface of the cytoplasmic membrane.</text>
</comment>
<evidence type="ECO:0000256" key="2">
    <source>
        <dbReference type="ARBA" id="ARBA00022741"/>
    </source>
</evidence>
<feature type="domain" description="Tubulin/FtsZ 2-layer sandwich" evidence="7">
    <location>
        <begin position="208"/>
        <end position="342"/>
    </location>
</feature>
<dbReference type="GO" id="GO:0005525">
    <property type="term" value="F:GTP binding"/>
    <property type="evidence" value="ECO:0007669"/>
    <property type="project" value="UniProtKB-UniRule"/>
</dbReference>
<keyword evidence="4" id="KW-0131">Cell cycle</keyword>
<proteinExistence type="inferred from homology"/>
<comment type="subunit">
    <text evidence="4">Homodimer. Polymerizes to form a dynamic ring structure in a strictly GTP-dependent manner. Interacts directly with several other division proteins.</text>
</comment>
<feature type="domain" description="Tubulin/FtsZ GTPase" evidence="6">
    <location>
        <begin position="14"/>
        <end position="206"/>
    </location>
</feature>
<dbReference type="AlphaFoldDB" id="A0A398CXZ0"/>
<evidence type="ECO:0000313" key="9">
    <source>
        <dbReference type="Proteomes" id="UP000266328"/>
    </source>
</evidence>
<dbReference type="SMART" id="SM00864">
    <property type="entry name" value="Tubulin"/>
    <property type="match status" value="1"/>
</dbReference>
<dbReference type="Pfam" id="PF00091">
    <property type="entry name" value="Tubulin"/>
    <property type="match status" value="1"/>
</dbReference>
<evidence type="ECO:0000256" key="5">
    <source>
        <dbReference type="NCBIfam" id="TIGR00065"/>
    </source>
</evidence>
<feature type="binding site" evidence="4">
    <location>
        <position position="144"/>
    </location>
    <ligand>
        <name>GTP</name>
        <dbReference type="ChEBI" id="CHEBI:37565"/>
    </ligand>
</feature>
<dbReference type="GO" id="GO:0032153">
    <property type="term" value="C:cell division site"/>
    <property type="evidence" value="ECO:0007669"/>
    <property type="project" value="UniProtKB-UniRule"/>
</dbReference>
<evidence type="ECO:0000259" key="6">
    <source>
        <dbReference type="SMART" id="SM00864"/>
    </source>
</evidence>
<keyword evidence="4" id="KW-0717">Septation</keyword>
<dbReference type="SUPFAM" id="SSF52490">
    <property type="entry name" value="Tubulin nucleotide-binding domain-like"/>
    <property type="match status" value="1"/>
</dbReference>
<feature type="binding site" evidence="4">
    <location>
        <begin position="109"/>
        <end position="111"/>
    </location>
    <ligand>
        <name>GTP</name>
        <dbReference type="ChEBI" id="CHEBI:37565"/>
    </ligand>
</feature>
<name>A0A398CXZ0_9BACT</name>
<dbReference type="InterPro" id="IPR000158">
    <property type="entry name" value="Cell_div_FtsZ"/>
</dbReference>
<dbReference type="InterPro" id="IPR018316">
    <property type="entry name" value="Tubulin/FtsZ_2-layer-sand-dom"/>
</dbReference>
<dbReference type="Gene3D" id="3.40.50.1440">
    <property type="entry name" value="Tubulin/FtsZ, GTPase domain"/>
    <property type="match status" value="1"/>
</dbReference>
<dbReference type="HAMAP" id="MF_00909">
    <property type="entry name" value="FtsZ"/>
    <property type="match status" value="1"/>
</dbReference>
<dbReference type="GO" id="GO:0051258">
    <property type="term" value="P:protein polymerization"/>
    <property type="evidence" value="ECO:0007669"/>
    <property type="project" value="UniProtKB-UniRule"/>
</dbReference>
<evidence type="ECO:0000313" key="8">
    <source>
        <dbReference type="EMBL" id="RIE06109.1"/>
    </source>
</evidence>
<dbReference type="FunFam" id="3.40.50.1440:FF:000001">
    <property type="entry name" value="Cell division protein FtsZ"/>
    <property type="match status" value="1"/>
</dbReference>
<dbReference type="PANTHER" id="PTHR30314">
    <property type="entry name" value="CELL DIVISION PROTEIN FTSZ-RELATED"/>
    <property type="match status" value="1"/>
</dbReference>
<feature type="binding site" evidence="4">
    <location>
        <position position="140"/>
    </location>
    <ligand>
        <name>GTP</name>
        <dbReference type="ChEBI" id="CHEBI:37565"/>
    </ligand>
</feature>
<reference evidence="8 9" key="1">
    <citation type="submission" date="2018-09" db="EMBL/GenBank/DDBJ databases">
        <title>Discovery and Ecogenomic Context for Candidatus Cryosericales, a Global Caldiserica Order Active in Thawing Permafrost.</title>
        <authorList>
            <person name="Martinez M.A."/>
            <person name="Woodcroft B.J."/>
            <person name="Ignacio Espinoza J.C."/>
            <person name="Zayed A."/>
            <person name="Singleton C.M."/>
            <person name="Boyd J."/>
            <person name="Li Y.-F."/>
            <person name="Purvine S."/>
            <person name="Maughan H."/>
            <person name="Hodgkins S.B."/>
            <person name="Anderson D."/>
            <person name="Sederholm M."/>
            <person name="Temperton B."/>
            <person name="Saleska S.R."/>
            <person name="Tyson G.W."/>
            <person name="Rich V.I."/>
        </authorList>
    </citation>
    <scope>NUCLEOTIDE SEQUENCE [LARGE SCALE GENOMIC DNA]</scope>
    <source>
        <strain evidence="8 9">SMC7</strain>
    </source>
</reference>
<dbReference type="GO" id="GO:0000917">
    <property type="term" value="P:division septum assembly"/>
    <property type="evidence" value="ECO:0007669"/>
    <property type="project" value="UniProtKB-KW"/>
</dbReference>
<accession>A0A398CXZ0</accession>
<dbReference type="InterPro" id="IPR037103">
    <property type="entry name" value="Tubulin/FtsZ-like_C"/>
</dbReference>
<evidence type="ECO:0000256" key="4">
    <source>
        <dbReference type="HAMAP-Rule" id="MF_00909"/>
    </source>
</evidence>
<dbReference type="EMBL" id="QXIS01000024">
    <property type="protein sequence ID" value="RIE06109.1"/>
    <property type="molecule type" value="Genomic_DNA"/>
</dbReference>
<dbReference type="CDD" id="cd02201">
    <property type="entry name" value="FtsZ_type1"/>
    <property type="match status" value="1"/>
</dbReference>
<evidence type="ECO:0000259" key="7">
    <source>
        <dbReference type="SMART" id="SM00865"/>
    </source>
</evidence>
<dbReference type="InterPro" id="IPR020805">
    <property type="entry name" value="Cell_div_FtsZ_CS"/>
</dbReference>
<comment type="caution">
    <text evidence="8">The sequence shown here is derived from an EMBL/GenBank/DDBJ whole genome shotgun (WGS) entry which is preliminary data.</text>
</comment>
<keyword evidence="4" id="KW-0963">Cytoplasm</keyword>